<evidence type="ECO:0000313" key="4">
    <source>
        <dbReference type="EMBL" id="MDR7355741.1"/>
    </source>
</evidence>
<comment type="caution">
    <text evidence="4">The sequence shown here is derived from an EMBL/GenBank/DDBJ whole genome shotgun (WGS) entry which is preliminary data.</text>
</comment>
<organism evidence="4 5">
    <name type="scientific">Corynebacterium felinum</name>
    <dbReference type="NCBI Taxonomy" id="131318"/>
    <lineage>
        <taxon>Bacteria</taxon>
        <taxon>Bacillati</taxon>
        <taxon>Actinomycetota</taxon>
        <taxon>Actinomycetes</taxon>
        <taxon>Mycobacteriales</taxon>
        <taxon>Corynebacteriaceae</taxon>
        <taxon>Corynebacterium</taxon>
    </lineage>
</organism>
<evidence type="ECO:0000259" key="3">
    <source>
        <dbReference type="Pfam" id="PF10756"/>
    </source>
</evidence>
<accession>A0ABU2BAU7</accession>
<name>A0ABU2BAU7_9CORY</name>
<feature type="compositionally biased region" description="Basic and acidic residues" evidence="1">
    <location>
        <begin position="9"/>
        <end position="20"/>
    </location>
</feature>
<dbReference type="EMBL" id="JAVDYF010000001">
    <property type="protein sequence ID" value="MDR7355741.1"/>
    <property type="molecule type" value="Genomic_DNA"/>
</dbReference>
<gene>
    <name evidence="4" type="ORF">J2S37_002279</name>
</gene>
<feature type="transmembrane region" description="Helical" evidence="2">
    <location>
        <begin position="89"/>
        <end position="107"/>
    </location>
</feature>
<proteinExistence type="predicted"/>
<keyword evidence="2" id="KW-0472">Membrane</keyword>
<keyword evidence="2" id="KW-0812">Transmembrane</keyword>
<evidence type="ECO:0000313" key="5">
    <source>
        <dbReference type="Proteomes" id="UP001183619"/>
    </source>
</evidence>
<evidence type="ECO:0000256" key="2">
    <source>
        <dbReference type="SAM" id="Phobius"/>
    </source>
</evidence>
<dbReference type="Pfam" id="PF10756">
    <property type="entry name" value="bPH_6"/>
    <property type="match status" value="1"/>
</dbReference>
<sequence>MMDEEVENQEPKSTEHRTPPLLSEREVHQYVAADAALTTTKPWELVITSARMKMYAIIAAVVTVGLHTFLAFIVAVGDTGAAVTRIDQWGYFLVGCLFATVIFLGIYRPRVRVNEDGVDVRNFVGSHFYPWSVIYGLNFPQGARMARLELPEFEYVPLWAVQSADGHACVRAVEKFRELEALYMPED</sequence>
<feature type="domain" description="Low molecular weight protein antigen 6 PH" evidence="3">
    <location>
        <begin position="108"/>
        <end position="177"/>
    </location>
</feature>
<protein>
    <recommendedName>
        <fullName evidence="3">Low molecular weight protein antigen 6 PH domain-containing protein</fullName>
    </recommendedName>
</protein>
<reference evidence="4 5" key="1">
    <citation type="submission" date="2023-07" db="EMBL/GenBank/DDBJ databases">
        <title>Sequencing the genomes of 1000 actinobacteria strains.</title>
        <authorList>
            <person name="Klenk H.-P."/>
        </authorList>
    </citation>
    <scope>NUCLEOTIDE SEQUENCE [LARGE SCALE GENOMIC DNA]</scope>
    <source>
        <strain evidence="4 5">DSM 44508</strain>
    </source>
</reference>
<dbReference type="InterPro" id="IPR019692">
    <property type="entry name" value="CFP-6_PH"/>
</dbReference>
<evidence type="ECO:0000256" key="1">
    <source>
        <dbReference type="SAM" id="MobiDB-lite"/>
    </source>
</evidence>
<dbReference type="Proteomes" id="UP001183619">
    <property type="component" value="Unassembled WGS sequence"/>
</dbReference>
<feature type="region of interest" description="Disordered" evidence="1">
    <location>
        <begin position="1"/>
        <end position="20"/>
    </location>
</feature>
<keyword evidence="2" id="KW-1133">Transmembrane helix</keyword>
<feature type="transmembrane region" description="Helical" evidence="2">
    <location>
        <begin position="55"/>
        <end position="77"/>
    </location>
</feature>
<keyword evidence="5" id="KW-1185">Reference proteome</keyword>